<reference evidence="15 16" key="1">
    <citation type="submission" date="2015-03" db="EMBL/GenBank/DDBJ databases">
        <authorList>
            <person name="Murphy D."/>
        </authorList>
    </citation>
    <scope>NUCLEOTIDE SEQUENCE [LARGE SCALE GENOMIC DNA]</scope>
    <source>
        <strain evidence="15 16">KMM 520</strain>
    </source>
</reference>
<dbReference type="KEGG" id="ptn:PTRA_a1970"/>
<organism evidence="15">
    <name type="scientific">Pseudoalteromonas translucida KMM 520</name>
    <dbReference type="NCBI Taxonomy" id="1315283"/>
    <lineage>
        <taxon>Bacteria</taxon>
        <taxon>Pseudomonadati</taxon>
        <taxon>Pseudomonadota</taxon>
        <taxon>Gammaproteobacteria</taxon>
        <taxon>Alteromonadales</taxon>
        <taxon>Pseudoalteromonadaceae</taxon>
        <taxon>Pseudoalteromonas</taxon>
    </lineage>
</organism>
<dbReference type="Pfam" id="PF00593">
    <property type="entry name" value="TonB_dep_Rec_b-barrel"/>
    <property type="match status" value="1"/>
</dbReference>
<evidence type="ECO:0000313" key="15">
    <source>
        <dbReference type="EMBL" id="ALS33105.1"/>
    </source>
</evidence>
<evidence type="ECO:0000256" key="12">
    <source>
        <dbReference type="SAM" id="SignalP"/>
    </source>
</evidence>
<evidence type="ECO:0000256" key="11">
    <source>
        <dbReference type="RuleBase" id="RU003357"/>
    </source>
</evidence>
<evidence type="ECO:0000256" key="8">
    <source>
        <dbReference type="ARBA" id="ARBA00023170"/>
    </source>
</evidence>
<evidence type="ECO:0000256" key="6">
    <source>
        <dbReference type="ARBA" id="ARBA00023077"/>
    </source>
</evidence>
<name>A0A0U2WZF5_9GAMM</name>
<keyword evidence="6 11" id="KW-0798">TonB box</keyword>
<dbReference type="AlphaFoldDB" id="A0A0U2WZF5"/>
<dbReference type="EMBL" id="CP011034">
    <property type="protein sequence ID" value="ALS33105.1"/>
    <property type="molecule type" value="Genomic_DNA"/>
</dbReference>
<dbReference type="Gene3D" id="2.170.130.10">
    <property type="entry name" value="TonB-dependent receptor, plug domain"/>
    <property type="match status" value="1"/>
</dbReference>
<dbReference type="NCBIfam" id="TIGR01783">
    <property type="entry name" value="TonB-siderophor"/>
    <property type="match status" value="1"/>
</dbReference>
<proteinExistence type="inferred from homology"/>
<feature type="domain" description="TonB-dependent receptor-like beta-barrel" evidence="13">
    <location>
        <begin position="234"/>
        <end position="672"/>
    </location>
</feature>
<keyword evidence="7 10" id="KW-0472">Membrane</keyword>
<keyword evidence="9 10" id="KW-0998">Cell outer membrane</keyword>
<dbReference type="Proteomes" id="UP000065261">
    <property type="component" value="Chromosome I"/>
</dbReference>
<evidence type="ECO:0000256" key="3">
    <source>
        <dbReference type="ARBA" id="ARBA00022448"/>
    </source>
</evidence>
<dbReference type="PANTHER" id="PTHR32552:SF90">
    <property type="entry name" value="METAL-PSEUDOPALINE RECEPTOR CNTO"/>
    <property type="match status" value="1"/>
</dbReference>
<sequence length="703" mass="77137">MNTNFKERKLTYLSACLVFLFISQTSSALEQPPLLHQANTAIERVAVIGSRHVYSSNFTPLETPQAEQIIDLATLENAGAWDLNQALDLSASVARQNNFGGLLNSFALRGFTGDENLSSNYLVNGFNIGWGLGGTRDLSSIASVEVLKGPRAALFGRGEPGGVVNLITKQPTFDTAGELKLAVASEDTYRADIDYTTGVSDDVAIRLIGFYEDSNSFRDTIKKTKQGVSPSVAWYINDNSELIYELEYSKQTIPFDRGVLVINGELGVIPANRFLGEPGDGPITAQVVGHQLEFKHDINDDWSVLIGANYRDTKLTGFATETGFAGVVNDEVNRFRRYRDYSANYRVLRGEVTGDINFAGFEHRLTVGADTDKFENNQFLLQVMGDQYINVYNPEYGAYALPTPTTHTDRVEIQQSLGVFIQDQISLTNKLDIRLGARLDDFKQALNNRLTNTGYKQTESRISPQLGAVYAVTDFISAYAAYGENFRPLSGTDVQGNGFKPNQTTSKEVGVKVSLNNGALVGTLALFKVEQQNMLVVDDPTAFTSAAIGEAQSKGFEIDINGQLTNNLNLWASYAYVDAITKNSFYDSNFGLNIAAGSSLLNIPQHQLSLQLVKSTEVNGKALKLGGGLLYVGDRNGFFGTDFTLPSYITARAFMRYAVSDSITLTGELDNLFNETYYTSSFSDAWVQPGTPRSVRFAASFKF</sequence>
<keyword evidence="3 10" id="KW-0813">Transport</keyword>
<feature type="chain" id="PRO_5006833985" evidence="12">
    <location>
        <begin position="29"/>
        <end position="703"/>
    </location>
</feature>
<dbReference type="GO" id="GO:0015891">
    <property type="term" value="P:siderophore transport"/>
    <property type="evidence" value="ECO:0007669"/>
    <property type="project" value="InterPro"/>
</dbReference>
<evidence type="ECO:0000259" key="14">
    <source>
        <dbReference type="Pfam" id="PF07715"/>
    </source>
</evidence>
<evidence type="ECO:0000259" key="13">
    <source>
        <dbReference type="Pfam" id="PF00593"/>
    </source>
</evidence>
<evidence type="ECO:0000256" key="5">
    <source>
        <dbReference type="ARBA" id="ARBA00022692"/>
    </source>
</evidence>
<dbReference type="InterPro" id="IPR012910">
    <property type="entry name" value="Plug_dom"/>
</dbReference>
<dbReference type="GO" id="GO:0038023">
    <property type="term" value="F:signaling receptor activity"/>
    <property type="evidence" value="ECO:0007669"/>
    <property type="project" value="InterPro"/>
</dbReference>
<evidence type="ECO:0000256" key="4">
    <source>
        <dbReference type="ARBA" id="ARBA00022452"/>
    </source>
</evidence>
<dbReference type="InterPro" id="IPR036942">
    <property type="entry name" value="Beta-barrel_TonB_sf"/>
</dbReference>
<dbReference type="GO" id="GO:0009279">
    <property type="term" value="C:cell outer membrane"/>
    <property type="evidence" value="ECO:0007669"/>
    <property type="project" value="UniProtKB-SubCell"/>
</dbReference>
<dbReference type="SUPFAM" id="SSF56935">
    <property type="entry name" value="Porins"/>
    <property type="match status" value="1"/>
</dbReference>
<dbReference type="PANTHER" id="PTHR32552">
    <property type="entry name" value="FERRICHROME IRON RECEPTOR-RELATED"/>
    <property type="match status" value="1"/>
</dbReference>
<keyword evidence="12" id="KW-0732">Signal</keyword>
<dbReference type="CDD" id="cd01347">
    <property type="entry name" value="ligand_gated_channel"/>
    <property type="match status" value="1"/>
</dbReference>
<keyword evidence="4 10" id="KW-1134">Transmembrane beta strand</keyword>
<evidence type="ECO:0000256" key="1">
    <source>
        <dbReference type="ARBA" id="ARBA00004571"/>
    </source>
</evidence>
<feature type="domain" description="TonB-dependent receptor plug" evidence="14">
    <location>
        <begin position="61"/>
        <end position="163"/>
    </location>
</feature>
<evidence type="ECO:0000256" key="2">
    <source>
        <dbReference type="ARBA" id="ARBA00009810"/>
    </source>
</evidence>
<dbReference type="GO" id="GO:0015344">
    <property type="term" value="F:siderophore uptake transmembrane transporter activity"/>
    <property type="evidence" value="ECO:0007669"/>
    <property type="project" value="TreeGrafter"/>
</dbReference>
<dbReference type="Gene3D" id="2.40.170.20">
    <property type="entry name" value="TonB-dependent receptor, beta-barrel domain"/>
    <property type="match status" value="1"/>
</dbReference>
<dbReference type="PATRIC" id="fig|1315283.4.peg.1698"/>
<keyword evidence="5 10" id="KW-0812">Transmembrane</keyword>
<dbReference type="InterPro" id="IPR039426">
    <property type="entry name" value="TonB-dep_rcpt-like"/>
</dbReference>
<dbReference type="InterPro" id="IPR037066">
    <property type="entry name" value="Plug_dom_sf"/>
</dbReference>
<dbReference type="PROSITE" id="PS52016">
    <property type="entry name" value="TONB_DEPENDENT_REC_3"/>
    <property type="match status" value="1"/>
</dbReference>
<comment type="similarity">
    <text evidence="2 10 11">Belongs to the TonB-dependent receptor family.</text>
</comment>
<dbReference type="InterPro" id="IPR010105">
    <property type="entry name" value="TonB_sidphr_rcpt"/>
</dbReference>
<accession>A0A0U2WZF5</accession>
<dbReference type="Pfam" id="PF07715">
    <property type="entry name" value="Plug"/>
    <property type="match status" value="1"/>
</dbReference>
<gene>
    <name evidence="15" type="ORF">PTRA_a1970</name>
</gene>
<evidence type="ECO:0000256" key="7">
    <source>
        <dbReference type="ARBA" id="ARBA00023136"/>
    </source>
</evidence>
<comment type="subcellular location">
    <subcellularLocation>
        <location evidence="1 10">Cell outer membrane</location>
        <topology evidence="1 10">Multi-pass membrane protein</topology>
    </subcellularLocation>
</comment>
<dbReference type="OrthoDB" id="127311at2"/>
<evidence type="ECO:0000256" key="10">
    <source>
        <dbReference type="PROSITE-ProRule" id="PRU01360"/>
    </source>
</evidence>
<feature type="signal peptide" evidence="12">
    <location>
        <begin position="1"/>
        <end position="28"/>
    </location>
</feature>
<evidence type="ECO:0000313" key="16">
    <source>
        <dbReference type="Proteomes" id="UP000065261"/>
    </source>
</evidence>
<dbReference type="RefSeq" id="WP_058373436.1">
    <property type="nucleotide sequence ID" value="NZ_CP011034.1"/>
</dbReference>
<keyword evidence="8" id="KW-0675">Receptor</keyword>
<evidence type="ECO:0000256" key="9">
    <source>
        <dbReference type="ARBA" id="ARBA00023237"/>
    </source>
</evidence>
<dbReference type="InterPro" id="IPR000531">
    <property type="entry name" value="Beta-barrel_TonB"/>
</dbReference>
<protein>
    <submittedName>
        <fullName evidence="15">Iron complex outermembrane recepter protein</fullName>
    </submittedName>
</protein>